<feature type="transmembrane region" description="Helical" evidence="8">
    <location>
        <begin position="70"/>
        <end position="87"/>
    </location>
</feature>
<name>A0A5A5TE01_9CHLR</name>
<feature type="transmembrane region" description="Helical" evidence="8">
    <location>
        <begin position="21"/>
        <end position="39"/>
    </location>
</feature>
<feature type="transmembrane region" description="Helical" evidence="8">
    <location>
        <begin position="45"/>
        <end position="63"/>
    </location>
</feature>
<keyword evidence="3 8" id="KW-0812">Transmembrane</keyword>
<dbReference type="PANTHER" id="PTHR30509:SF9">
    <property type="entry name" value="MULTIDRUG RESISTANCE PROTEIN MDTO"/>
    <property type="match status" value="1"/>
</dbReference>
<evidence type="ECO:0000256" key="6">
    <source>
        <dbReference type="ARBA" id="ARBA00043993"/>
    </source>
</evidence>
<dbReference type="PANTHER" id="PTHR30509">
    <property type="entry name" value="P-HYDROXYBENZOIC ACID EFFLUX PUMP SUBUNIT-RELATED"/>
    <property type="match status" value="1"/>
</dbReference>
<dbReference type="AlphaFoldDB" id="A0A5A5TE01"/>
<reference evidence="10 11" key="1">
    <citation type="submission" date="2019-01" db="EMBL/GenBank/DDBJ databases">
        <title>Draft genome sequence of Dictyobacter sp. Uno17.</title>
        <authorList>
            <person name="Wang C.M."/>
            <person name="Zheng Y."/>
            <person name="Sakai Y."/>
            <person name="Abe K."/>
            <person name="Yokota A."/>
            <person name="Yabe S."/>
        </authorList>
    </citation>
    <scope>NUCLEOTIDE SEQUENCE [LARGE SCALE GENOMIC DNA]</scope>
    <source>
        <strain evidence="10 11">Uno17</strain>
    </source>
</reference>
<evidence type="ECO:0000256" key="3">
    <source>
        <dbReference type="ARBA" id="ARBA00022692"/>
    </source>
</evidence>
<comment type="subcellular location">
    <subcellularLocation>
        <location evidence="1">Cell membrane</location>
        <topology evidence="1">Multi-pass membrane protein</topology>
    </subcellularLocation>
</comment>
<feature type="transmembrane region" description="Helical" evidence="8">
    <location>
        <begin position="476"/>
        <end position="508"/>
    </location>
</feature>
<evidence type="ECO:0000256" key="1">
    <source>
        <dbReference type="ARBA" id="ARBA00004651"/>
    </source>
</evidence>
<feature type="region of interest" description="Disordered" evidence="7">
    <location>
        <begin position="728"/>
        <end position="749"/>
    </location>
</feature>
<evidence type="ECO:0000256" key="8">
    <source>
        <dbReference type="SAM" id="Phobius"/>
    </source>
</evidence>
<evidence type="ECO:0000313" key="11">
    <source>
        <dbReference type="Proteomes" id="UP000322530"/>
    </source>
</evidence>
<protein>
    <recommendedName>
        <fullName evidence="9">Integral membrane bound transporter domain-containing protein</fullName>
    </recommendedName>
</protein>
<comment type="similarity">
    <text evidence="6">Belongs to the YccS/YhfK family.</text>
</comment>
<comment type="caution">
    <text evidence="10">The sequence shown here is derived from an EMBL/GenBank/DDBJ whole genome shotgun (WGS) entry which is preliminary data.</text>
</comment>
<evidence type="ECO:0000313" key="10">
    <source>
        <dbReference type="EMBL" id="GCF09537.1"/>
    </source>
</evidence>
<keyword evidence="2" id="KW-1003">Cell membrane</keyword>
<evidence type="ECO:0000259" key="9">
    <source>
        <dbReference type="Pfam" id="PF13515"/>
    </source>
</evidence>
<keyword evidence="5 8" id="KW-0472">Membrane</keyword>
<accession>A0A5A5TE01</accession>
<feature type="transmembrane region" description="Helical" evidence="8">
    <location>
        <begin position="415"/>
        <end position="432"/>
    </location>
</feature>
<organism evidence="10 11">
    <name type="scientific">Dictyobacter arantiisoli</name>
    <dbReference type="NCBI Taxonomy" id="2014874"/>
    <lineage>
        <taxon>Bacteria</taxon>
        <taxon>Bacillati</taxon>
        <taxon>Chloroflexota</taxon>
        <taxon>Ktedonobacteria</taxon>
        <taxon>Ktedonobacterales</taxon>
        <taxon>Dictyobacteraceae</taxon>
        <taxon>Dictyobacter</taxon>
    </lineage>
</organism>
<feature type="transmembrane region" description="Helical" evidence="8">
    <location>
        <begin position="141"/>
        <end position="161"/>
    </location>
</feature>
<evidence type="ECO:0000256" key="2">
    <source>
        <dbReference type="ARBA" id="ARBA00022475"/>
    </source>
</evidence>
<feature type="transmembrane region" description="Helical" evidence="8">
    <location>
        <begin position="520"/>
        <end position="540"/>
    </location>
</feature>
<feature type="transmembrane region" description="Helical" evidence="8">
    <location>
        <begin position="93"/>
        <end position="111"/>
    </location>
</feature>
<dbReference type="Proteomes" id="UP000322530">
    <property type="component" value="Unassembled WGS sequence"/>
</dbReference>
<dbReference type="GO" id="GO:0005886">
    <property type="term" value="C:plasma membrane"/>
    <property type="evidence" value="ECO:0007669"/>
    <property type="project" value="UniProtKB-SubCell"/>
</dbReference>
<dbReference type="Pfam" id="PF13515">
    <property type="entry name" value="FUSC_2"/>
    <property type="match status" value="1"/>
</dbReference>
<evidence type="ECO:0000256" key="5">
    <source>
        <dbReference type="ARBA" id="ARBA00023136"/>
    </source>
</evidence>
<feature type="domain" description="Integral membrane bound transporter" evidence="9">
    <location>
        <begin position="415"/>
        <end position="533"/>
    </location>
</feature>
<evidence type="ECO:0000256" key="4">
    <source>
        <dbReference type="ARBA" id="ARBA00022989"/>
    </source>
</evidence>
<sequence length="749" mass="83179">MFQQAWQGTWRFDRSKITSQQAIRGLVGFILPLALGVATGHVVEGVSIAGGASLLAAVGLNLSNRVRLRTMVLCSIGIALSAFVGTVTSNNTLLAILATGVWGFGAGMLIAVSTPMSVVGIQSMITLIVLSHFALDPLHAALQASLMFAGALFELILELFFTPWRRTDLERTALATVYAGLAELVTVKDISSNEKNLQKLDQLRDALTQAQSMLFEGRDRSLRGRVFLALYGDAERLRLFILTLHNLRYNLNEEKEPLQHCGRALDQIFQALSEEFTAIARYLESNQPKGKKRLSNIDAAEAESYQKLMSALKDLKQVQSSNAAEDKDLIAGILASCYKIINQLRVSRNLARHWQSPRKQDLAKVPSYPRPHWLRFYGVRGTLKVNFTFRSAIFRHAIRLAVTLMFATALYRNPAFPIGRGYWIVLSAFLVLKPDLKTTFTRGIARTLGTLFGAVITTLLISLLRPSLEVLVVLEIIFAYLAFSALFFNYAIFSMFTTVEVVILLAFVTPQPLITVADRAIDTLLGGVLALVIFAIWPTWERSQVYPNLARRLDTIRRYFVAVMEAFVYPGTYNSNYIAQLHRELRLTHSNADASVQRALQEPERYRVNVDLARGLVGAMDNLSMSILTLEAYLVDNDFPTITARYELALFTREVNQALLLLGETLHEKHPLIKPANVQGALRALEQAEKSITAGHYIATIAQHMIVEEARQIVNTLDVMLQLLPGPPSAQDTSADTNVPEAVPNAVHS</sequence>
<dbReference type="EMBL" id="BIXY01000045">
    <property type="protein sequence ID" value="GCF09537.1"/>
    <property type="molecule type" value="Genomic_DNA"/>
</dbReference>
<evidence type="ECO:0000256" key="7">
    <source>
        <dbReference type="SAM" id="MobiDB-lite"/>
    </source>
</evidence>
<proteinExistence type="inferred from homology"/>
<keyword evidence="11" id="KW-1185">Reference proteome</keyword>
<feature type="transmembrane region" description="Helical" evidence="8">
    <location>
        <begin position="118"/>
        <end position="135"/>
    </location>
</feature>
<gene>
    <name evidence="10" type="ORF">KDI_31010</name>
</gene>
<keyword evidence="4 8" id="KW-1133">Transmembrane helix</keyword>
<dbReference type="InterPro" id="IPR049453">
    <property type="entry name" value="Memb_transporter_dom"/>
</dbReference>
<feature type="transmembrane region" description="Helical" evidence="8">
    <location>
        <begin position="444"/>
        <end position="464"/>
    </location>
</feature>